<dbReference type="AlphaFoldDB" id="A0A8J4H168"/>
<dbReference type="Proteomes" id="UP000677918">
    <property type="component" value="Unassembled WGS sequence"/>
</dbReference>
<proteinExistence type="predicted"/>
<organism evidence="2 3">
    <name type="scientific">Xylanibacillus composti</name>
    <dbReference type="NCBI Taxonomy" id="1572762"/>
    <lineage>
        <taxon>Bacteria</taxon>
        <taxon>Bacillati</taxon>
        <taxon>Bacillota</taxon>
        <taxon>Bacilli</taxon>
        <taxon>Bacillales</taxon>
        <taxon>Paenibacillaceae</taxon>
        <taxon>Xylanibacillus</taxon>
    </lineage>
</organism>
<accession>A0A8J4H168</accession>
<evidence type="ECO:0000313" key="3">
    <source>
        <dbReference type="Proteomes" id="UP000677918"/>
    </source>
</evidence>
<protein>
    <submittedName>
        <fullName evidence="2">Uncharacterized protein</fullName>
    </submittedName>
</protein>
<evidence type="ECO:0000313" key="2">
    <source>
        <dbReference type="EMBL" id="GIQ69028.1"/>
    </source>
</evidence>
<keyword evidence="3" id="KW-1185">Reference proteome</keyword>
<evidence type="ECO:0000256" key="1">
    <source>
        <dbReference type="SAM" id="MobiDB-lite"/>
    </source>
</evidence>
<feature type="region of interest" description="Disordered" evidence="1">
    <location>
        <begin position="290"/>
        <end position="311"/>
    </location>
</feature>
<dbReference type="RefSeq" id="WP_213411835.1">
    <property type="nucleotide sequence ID" value="NZ_BOVK01000022.1"/>
</dbReference>
<sequence>MSSKSTYLEQDLVNIIASMTFNIPNYPRTFYETGYRVEFIEKEFDINQNGKDREVKFDIVLNNKDKNHSIACECKSGGTEPAQLKKYSLLTSEELVLVGGVSSHSPSSHTHDTAIVCNSCNLEKIKEEASEYDFTYFSVTNSPTTISISGVESQDDDLLAYFEMPIEYPSLVHEVFRVGGQTPLFKYVKILAEVLVSFSIREKEEFTIADLAPEVASTNSELYPSRIGISMRRDIEKKISDAMDIGSKYELFEYIEWNRKKGQGKLKKIKTGCKPKTYKMFKEKVEELSDRLRKGEPVPKQYIQKPDDDPNQYKLELVMESE</sequence>
<gene>
    <name evidence="2" type="ORF">XYCOK13_18520</name>
</gene>
<comment type="caution">
    <text evidence="2">The sequence shown here is derived from an EMBL/GenBank/DDBJ whole genome shotgun (WGS) entry which is preliminary data.</text>
</comment>
<name>A0A8J4H168_9BACL</name>
<dbReference type="EMBL" id="BOVK01000022">
    <property type="protein sequence ID" value="GIQ69028.1"/>
    <property type="molecule type" value="Genomic_DNA"/>
</dbReference>
<reference evidence="2" key="1">
    <citation type="submission" date="2021-04" db="EMBL/GenBank/DDBJ databases">
        <title>Draft genome sequence of Xylanibacillus composti strain K13.</title>
        <authorList>
            <person name="Uke A."/>
            <person name="Chhe C."/>
            <person name="Baramee S."/>
            <person name="Kosugi A."/>
        </authorList>
    </citation>
    <scope>NUCLEOTIDE SEQUENCE</scope>
    <source>
        <strain evidence="2">K13</strain>
    </source>
</reference>